<reference evidence="2 3" key="1">
    <citation type="submission" date="2023-07" db="EMBL/GenBank/DDBJ databases">
        <title>Sequencing the genomes of 1000 actinobacteria strains.</title>
        <authorList>
            <person name="Klenk H.-P."/>
        </authorList>
    </citation>
    <scope>NUCLEOTIDE SEQUENCE [LARGE SCALE GENOMIC DNA]</scope>
    <source>
        <strain evidence="2 3">DSM 19426</strain>
    </source>
</reference>
<sequence length="159" mass="17169">MCAHCGCHDVPAIRELVDEHDALQEQAYAVRRALAAGDHRAAAGLLGPFVAHLEHHVAREEDGVFTALRDQGDFVEEVEALEGEHLSFAEALERLGSPDDEGFAGRVRTLLESLDVHIEREDVGIFPVSVVTLGATGWETVGRAHARRPSFLADGPTSA</sequence>
<feature type="domain" description="Hemerythrin-like" evidence="1">
    <location>
        <begin position="13"/>
        <end position="127"/>
    </location>
</feature>
<gene>
    <name evidence="2" type="ORF">J2S63_002998</name>
</gene>
<organism evidence="2 3">
    <name type="scientific">Nocardioides marmoribigeumensis</name>
    <dbReference type="NCBI Taxonomy" id="433649"/>
    <lineage>
        <taxon>Bacteria</taxon>
        <taxon>Bacillati</taxon>
        <taxon>Actinomycetota</taxon>
        <taxon>Actinomycetes</taxon>
        <taxon>Propionibacteriales</taxon>
        <taxon>Nocardioidaceae</taxon>
        <taxon>Nocardioides</taxon>
    </lineage>
</organism>
<dbReference type="RefSeq" id="WP_310303862.1">
    <property type="nucleotide sequence ID" value="NZ_BAAAPS010000003.1"/>
</dbReference>
<proteinExistence type="predicted"/>
<evidence type="ECO:0000259" key="1">
    <source>
        <dbReference type="Pfam" id="PF01814"/>
    </source>
</evidence>
<dbReference type="EMBL" id="JAVDYG010000001">
    <property type="protein sequence ID" value="MDR7363445.1"/>
    <property type="molecule type" value="Genomic_DNA"/>
</dbReference>
<protein>
    <submittedName>
        <fullName evidence="2">Hemerythrin-like domain-containing protein</fullName>
    </submittedName>
</protein>
<evidence type="ECO:0000313" key="2">
    <source>
        <dbReference type="EMBL" id="MDR7363445.1"/>
    </source>
</evidence>
<dbReference type="Proteomes" id="UP001183648">
    <property type="component" value="Unassembled WGS sequence"/>
</dbReference>
<dbReference type="Pfam" id="PF01814">
    <property type="entry name" value="Hemerythrin"/>
    <property type="match status" value="1"/>
</dbReference>
<keyword evidence="3" id="KW-1185">Reference proteome</keyword>
<evidence type="ECO:0000313" key="3">
    <source>
        <dbReference type="Proteomes" id="UP001183648"/>
    </source>
</evidence>
<dbReference type="Gene3D" id="1.20.120.520">
    <property type="entry name" value="nmb1532 protein domain like"/>
    <property type="match status" value="1"/>
</dbReference>
<name>A0ABU2BYH6_9ACTN</name>
<comment type="caution">
    <text evidence="2">The sequence shown here is derived from an EMBL/GenBank/DDBJ whole genome shotgun (WGS) entry which is preliminary data.</text>
</comment>
<accession>A0ABU2BYH6</accession>
<dbReference type="InterPro" id="IPR012312">
    <property type="entry name" value="Hemerythrin-like"/>
</dbReference>